<gene>
    <name evidence="1" type="ORF">ACFSKQ_09975</name>
</gene>
<organism evidence="1 2">
    <name type="scientific">Aureimonas populi</name>
    <dbReference type="NCBI Taxonomy" id="1701758"/>
    <lineage>
        <taxon>Bacteria</taxon>
        <taxon>Pseudomonadati</taxon>
        <taxon>Pseudomonadota</taxon>
        <taxon>Alphaproteobacteria</taxon>
        <taxon>Hyphomicrobiales</taxon>
        <taxon>Aurantimonadaceae</taxon>
        <taxon>Aureimonas</taxon>
    </lineage>
</organism>
<name>A0ABW5CMC4_9HYPH</name>
<evidence type="ECO:0000313" key="2">
    <source>
        <dbReference type="Proteomes" id="UP001597371"/>
    </source>
</evidence>
<comment type="caution">
    <text evidence="1">The sequence shown here is derived from an EMBL/GenBank/DDBJ whole genome shotgun (WGS) entry which is preliminary data.</text>
</comment>
<proteinExistence type="predicted"/>
<keyword evidence="2" id="KW-1185">Reference proteome</keyword>
<evidence type="ECO:0000313" key="1">
    <source>
        <dbReference type="EMBL" id="MFD2237787.1"/>
    </source>
</evidence>
<sequence>MSATSLNRAAIDLLFKVLEARGTQIAGATLTEYFPRAAETLLASGLLAARGQVPVVAAMDAHEDEPIPAVWSPERKAFGYLNSVGRWMEIEENAISAYQVDHARMFAAMLMPFERQGTAKIAPLIPDHLWDIGAIRIAGAKTPVPVWFGRRLGDLHVWSQVGVLVGRRPATDRRIILTSTRGDRLPAAPDRRHALVAVEDVLETPDRLAISPRVLAARVYPEQVQRRYPIDHSDDFGTVWLRDETFEFRGDKHRKLLEQLFGAYWAGTPVLRVTLALAEAGFSDKTNSLSKAFSGRDDWQKFIRQSEGNCWIEV</sequence>
<protein>
    <submittedName>
        <fullName evidence="1">Uncharacterized protein</fullName>
    </submittedName>
</protein>
<dbReference type="RefSeq" id="WP_209736364.1">
    <property type="nucleotide sequence ID" value="NZ_CP072611.1"/>
</dbReference>
<reference evidence="2" key="1">
    <citation type="journal article" date="2019" name="Int. J. Syst. Evol. Microbiol.">
        <title>The Global Catalogue of Microorganisms (GCM) 10K type strain sequencing project: providing services to taxonomists for standard genome sequencing and annotation.</title>
        <authorList>
            <consortium name="The Broad Institute Genomics Platform"/>
            <consortium name="The Broad Institute Genome Sequencing Center for Infectious Disease"/>
            <person name="Wu L."/>
            <person name="Ma J."/>
        </authorList>
    </citation>
    <scope>NUCLEOTIDE SEQUENCE [LARGE SCALE GENOMIC DNA]</scope>
    <source>
        <strain evidence="2">ZS-35-S2</strain>
    </source>
</reference>
<dbReference type="EMBL" id="JBHUIJ010000012">
    <property type="protein sequence ID" value="MFD2237787.1"/>
    <property type="molecule type" value="Genomic_DNA"/>
</dbReference>
<accession>A0ABW5CMC4</accession>
<dbReference type="Proteomes" id="UP001597371">
    <property type="component" value="Unassembled WGS sequence"/>
</dbReference>